<reference evidence="6 7" key="1">
    <citation type="submission" date="2014-06" db="EMBL/GenBank/DDBJ databases">
        <authorList>
            <person name="Swart Estienne"/>
        </authorList>
    </citation>
    <scope>NUCLEOTIDE SEQUENCE [LARGE SCALE GENOMIC DNA]</scope>
    <source>
        <strain evidence="6 7">130c</strain>
    </source>
</reference>
<keyword evidence="6" id="KW-0808">Transferase</keyword>
<feature type="region of interest" description="Disordered" evidence="4">
    <location>
        <begin position="417"/>
        <end position="446"/>
    </location>
</feature>
<dbReference type="Proteomes" id="UP000039865">
    <property type="component" value="Unassembled WGS sequence"/>
</dbReference>
<feature type="domain" description="Protein kinase" evidence="5">
    <location>
        <begin position="4"/>
        <end position="287"/>
    </location>
</feature>
<dbReference type="InterPro" id="IPR050117">
    <property type="entry name" value="MAPK"/>
</dbReference>
<dbReference type="Pfam" id="PF00069">
    <property type="entry name" value="Pkinase"/>
    <property type="match status" value="1"/>
</dbReference>
<dbReference type="SUPFAM" id="SSF56112">
    <property type="entry name" value="Protein kinase-like (PK-like)"/>
    <property type="match status" value="1"/>
</dbReference>
<dbReference type="FunFam" id="1.10.510.10:FF:000685">
    <property type="entry name" value="Serine/threonine-protein kinase dyf-5"/>
    <property type="match status" value="1"/>
</dbReference>
<dbReference type="OrthoDB" id="2158884at2759"/>
<evidence type="ECO:0000256" key="1">
    <source>
        <dbReference type="ARBA" id="ARBA00022741"/>
    </source>
</evidence>
<dbReference type="InterPro" id="IPR017441">
    <property type="entry name" value="Protein_kinase_ATP_BS"/>
</dbReference>
<dbReference type="InterPro" id="IPR000719">
    <property type="entry name" value="Prot_kinase_dom"/>
</dbReference>
<dbReference type="OMA" id="MEANRAM"/>
<dbReference type="PROSITE" id="PS00108">
    <property type="entry name" value="PROTEIN_KINASE_ST"/>
    <property type="match status" value="1"/>
</dbReference>
<evidence type="ECO:0000256" key="2">
    <source>
        <dbReference type="ARBA" id="ARBA00022840"/>
    </source>
</evidence>
<evidence type="ECO:0000313" key="7">
    <source>
        <dbReference type="Proteomes" id="UP000039865"/>
    </source>
</evidence>
<dbReference type="CDD" id="cd07830">
    <property type="entry name" value="STKc_MAK_like"/>
    <property type="match status" value="1"/>
</dbReference>
<dbReference type="InterPro" id="IPR008271">
    <property type="entry name" value="Ser/Thr_kinase_AS"/>
</dbReference>
<keyword evidence="6" id="KW-0418">Kinase</keyword>
<feature type="binding site" evidence="3">
    <location>
        <position position="34"/>
    </location>
    <ligand>
        <name>ATP</name>
        <dbReference type="ChEBI" id="CHEBI:30616"/>
    </ligand>
</feature>
<name>A0A078A510_STYLE</name>
<evidence type="ECO:0000256" key="4">
    <source>
        <dbReference type="SAM" id="MobiDB-lite"/>
    </source>
</evidence>
<accession>A0A078A510</accession>
<sequence>MDRYKIIKTVGDGTFGSVAKAINRATNETVAIKKMKKKFYSWDEAMALREIKSLRKLNHPGIVKLKEVIRVNDDLYFVFEYMDNNIYELMKNRTSNLPEEKIKSIMYQVISALAFCHKQGFFHRDMKPENLLMNSVNGQEQVKLADFGLAREIRSRPPYTDYVSTRWYRAPELLLRSTNYNSPVDIFACGAIMAELYLLRPIWPGNSEMDQLYKICAVLGSPSQGEWPDGYKLATQINFSFPKFAQTSLSSLIPNANPDAIDLMQKIFQFDPQKRPTAQQCLQHPFFNGIQQLVTQIQNFGLQSNQSNGNHSQNGENVLRKSNGSLSIDLRDSQKRNFFNPNNQIVLQDNNKSSKGFNMVRNQSSSLLVSSPTSMISGSYLNGGGNSGKFQTSLSNSPSQQNIPNLVIGNQNAINQSSQSSLQMRNKSLPSRTLKDNKQPGQYQNPMDMNLQGLQVSSIGGQPHNSIKDYQYNASMLKQSISPIESSNNSVISNRANLLNKKNQQAMNGLMINNNGYIAQGALNVNSNGSMGMMGNGIKSSNISMGGNSTGGGPSTGYSHTYKSYSQANSIFGNSNLGGAGQDQQSITMPANGFQHI</sequence>
<organism evidence="6 7">
    <name type="scientific">Stylonychia lemnae</name>
    <name type="common">Ciliate</name>
    <dbReference type="NCBI Taxonomy" id="5949"/>
    <lineage>
        <taxon>Eukaryota</taxon>
        <taxon>Sar</taxon>
        <taxon>Alveolata</taxon>
        <taxon>Ciliophora</taxon>
        <taxon>Intramacronucleata</taxon>
        <taxon>Spirotrichea</taxon>
        <taxon>Stichotrichia</taxon>
        <taxon>Sporadotrichida</taxon>
        <taxon>Oxytrichidae</taxon>
        <taxon>Stylonychinae</taxon>
        <taxon>Stylonychia</taxon>
    </lineage>
</organism>
<dbReference type="GO" id="GO:0004672">
    <property type="term" value="F:protein kinase activity"/>
    <property type="evidence" value="ECO:0007669"/>
    <property type="project" value="InterPro"/>
</dbReference>
<dbReference type="AlphaFoldDB" id="A0A078A510"/>
<dbReference type="PROSITE" id="PS00107">
    <property type="entry name" value="PROTEIN_KINASE_ATP"/>
    <property type="match status" value="1"/>
</dbReference>
<dbReference type="FunFam" id="3.30.200.20:FF:000335">
    <property type="entry name" value="Serine/threonine-protein kinase MHK"/>
    <property type="match status" value="1"/>
</dbReference>
<dbReference type="Gene3D" id="1.10.510.10">
    <property type="entry name" value="Transferase(Phosphotransferase) domain 1"/>
    <property type="match status" value="1"/>
</dbReference>
<dbReference type="SMART" id="SM00220">
    <property type="entry name" value="S_TKc"/>
    <property type="match status" value="1"/>
</dbReference>
<protein>
    <submittedName>
        <fullName evidence="6">Protein kinase</fullName>
    </submittedName>
</protein>
<gene>
    <name evidence="6" type="primary">Contig19714.g20906</name>
    <name evidence="6" type="ORF">STYLEM_6249</name>
</gene>
<feature type="region of interest" description="Disordered" evidence="4">
    <location>
        <begin position="576"/>
        <end position="597"/>
    </location>
</feature>
<proteinExistence type="predicted"/>
<dbReference type="EMBL" id="CCKQ01006006">
    <property type="protein sequence ID" value="CDW77289.1"/>
    <property type="molecule type" value="Genomic_DNA"/>
</dbReference>
<dbReference type="PROSITE" id="PS50011">
    <property type="entry name" value="PROTEIN_KINASE_DOM"/>
    <property type="match status" value="1"/>
</dbReference>
<evidence type="ECO:0000313" key="6">
    <source>
        <dbReference type="EMBL" id="CDW77289.1"/>
    </source>
</evidence>
<evidence type="ECO:0000256" key="3">
    <source>
        <dbReference type="PROSITE-ProRule" id="PRU10141"/>
    </source>
</evidence>
<dbReference type="Gene3D" id="3.30.200.20">
    <property type="entry name" value="Phosphorylase Kinase, domain 1"/>
    <property type="match status" value="1"/>
</dbReference>
<dbReference type="GO" id="GO:0005524">
    <property type="term" value="F:ATP binding"/>
    <property type="evidence" value="ECO:0007669"/>
    <property type="project" value="UniProtKB-UniRule"/>
</dbReference>
<dbReference type="PANTHER" id="PTHR24055">
    <property type="entry name" value="MITOGEN-ACTIVATED PROTEIN KINASE"/>
    <property type="match status" value="1"/>
</dbReference>
<dbReference type="InParanoid" id="A0A078A510"/>
<keyword evidence="7" id="KW-1185">Reference proteome</keyword>
<dbReference type="InterPro" id="IPR011009">
    <property type="entry name" value="Kinase-like_dom_sf"/>
</dbReference>
<evidence type="ECO:0000259" key="5">
    <source>
        <dbReference type="PROSITE" id="PS50011"/>
    </source>
</evidence>
<keyword evidence="2 3" id="KW-0067">ATP-binding</keyword>
<keyword evidence="1 3" id="KW-0547">Nucleotide-binding</keyword>